<feature type="region of interest" description="Disordered" evidence="1">
    <location>
        <begin position="425"/>
        <end position="487"/>
    </location>
</feature>
<sequence length="487" mass="55516">MVGVRVRLIVVRTLKKLHSLLALTIQFPCLAMQNNGEWMDKKMRYKEAMQDLASQGPAVGLHRVGLYLERTLDEAYYPSLDVKLLDIRNKDQVIQKQQGQAYANMQRTEASLPILMVPQLWLWRISNILVSAYSVDVRGEGSEYPSMWRPGSADVQMAYVMKDGIENFGRAYYDRRSGTNIPPTLGIFETAVVAVLSDVRNYLIHRQSQNINIAQETKFLESIADIQNELDMIETIIEQQENIISAFADDLNSQNAESEEKMTSGNLSDEEQKVEATRARDRQKALQVLNQGTKCLQKYKKQIEKINRDASRVAKSIDDMLNLSRTEASIQLAQSSITEAQNSIKMARYSLFLGLAALAFAVVTIIFTPLSFVTSLLALPIGADDRVYKSSYVRNELAEFTTLVGTALLVWMAYASFEWNNKRREDKEKAKEELEAKLKGKSKEKPKEQLKEQPEENHGEPEEGHRPEVERKKEEREQEQSEKLGRN</sequence>
<evidence type="ECO:0000313" key="4">
    <source>
        <dbReference type="Proteomes" id="UP000799324"/>
    </source>
</evidence>
<dbReference type="InterPro" id="IPR050829">
    <property type="entry name" value="CorA_MIT"/>
</dbReference>
<dbReference type="EMBL" id="MU004302">
    <property type="protein sequence ID" value="KAF2660086.1"/>
    <property type="molecule type" value="Genomic_DNA"/>
</dbReference>
<dbReference type="Proteomes" id="UP000799324">
    <property type="component" value="Unassembled WGS sequence"/>
</dbReference>
<protein>
    <submittedName>
        <fullName evidence="3">Uncharacterized protein</fullName>
    </submittedName>
</protein>
<accession>A0A6A6TKV3</accession>
<gene>
    <name evidence="3" type="ORF">K491DRAFT_109518</name>
</gene>
<dbReference type="AlphaFoldDB" id="A0A6A6TKV3"/>
<feature type="region of interest" description="Disordered" evidence="1">
    <location>
        <begin position="254"/>
        <end position="273"/>
    </location>
</feature>
<evidence type="ECO:0000256" key="1">
    <source>
        <dbReference type="SAM" id="MobiDB-lite"/>
    </source>
</evidence>
<dbReference type="OrthoDB" id="341259at2759"/>
<name>A0A6A6TKV3_9PLEO</name>
<proteinExistence type="predicted"/>
<reference evidence="3" key="1">
    <citation type="journal article" date="2020" name="Stud. Mycol.">
        <title>101 Dothideomycetes genomes: a test case for predicting lifestyles and emergence of pathogens.</title>
        <authorList>
            <person name="Haridas S."/>
            <person name="Albert R."/>
            <person name="Binder M."/>
            <person name="Bloem J."/>
            <person name="Labutti K."/>
            <person name="Salamov A."/>
            <person name="Andreopoulos B."/>
            <person name="Baker S."/>
            <person name="Barry K."/>
            <person name="Bills G."/>
            <person name="Bluhm B."/>
            <person name="Cannon C."/>
            <person name="Castanera R."/>
            <person name="Culley D."/>
            <person name="Daum C."/>
            <person name="Ezra D."/>
            <person name="Gonzalez J."/>
            <person name="Henrissat B."/>
            <person name="Kuo A."/>
            <person name="Liang C."/>
            <person name="Lipzen A."/>
            <person name="Lutzoni F."/>
            <person name="Magnuson J."/>
            <person name="Mondo S."/>
            <person name="Nolan M."/>
            <person name="Ohm R."/>
            <person name="Pangilinan J."/>
            <person name="Park H.-J."/>
            <person name="Ramirez L."/>
            <person name="Alfaro M."/>
            <person name="Sun H."/>
            <person name="Tritt A."/>
            <person name="Yoshinaga Y."/>
            <person name="Zwiers L.-H."/>
            <person name="Turgeon B."/>
            <person name="Goodwin S."/>
            <person name="Spatafora J."/>
            <person name="Crous P."/>
            <person name="Grigoriev I."/>
        </authorList>
    </citation>
    <scope>NUCLEOTIDE SEQUENCE</scope>
    <source>
        <strain evidence="3">CBS 122681</strain>
    </source>
</reference>
<feature type="transmembrane region" description="Helical" evidence="2">
    <location>
        <begin position="351"/>
        <end position="377"/>
    </location>
</feature>
<dbReference type="PANTHER" id="PTHR47685">
    <property type="entry name" value="MAGNESIUM TRANSPORT PROTEIN CORA"/>
    <property type="match status" value="1"/>
</dbReference>
<feature type="transmembrane region" description="Helical" evidence="2">
    <location>
        <begin position="397"/>
        <end position="417"/>
    </location>
</feature>
<keyword evidence="2" id="KW-1133">Transmembrane helix</keyword>
<keyword evidence="4" id="KW-1185">Reference proteome</keyword>
<keyword evidence="2" id="KW-0812">Transmembrane</keyword>
<organism evidence="3 4">
    <name type="scientific">Lophiostoma macrostomum CBS 122681</name>
    <dbReference type="NCBI Taxonomy" id="1314788"/>
    <lineage>
        <taxon>Eukaryota</taxon>
        <taxon>Fungi</taxon>
        <taxon>Dikarya</taxon>
        <taxon>Ascomycota</taxon>
        <taxon>Pezizomycotina</taxon>
        <taxon>Dothideomycetes</taxon>
        <taxon>Pleosporomycetidae</taxon>
        <taxon>Pleosporales</taxon>
        <taxon>Lophiostomataceae</taxon>
        <taxon>Lophiostoma</taxon>
    </lineage>
</organism>
<evidence type="ECO:0000256" key="2">
    <source>
        <dbReference type="SAM" id="Phobius"/>
    </source>
</evidence>
<keyword evidence="2" id="KW-0472">Membrane</keyword>
<dbReference type="PANTHER" id="PTHR47685:SF1">
    <property type="entry name" value="MAGNESIUM TRANSPORT PROTEIN CORA"/>
    <property type="match status" value="1"/>
</dbReference>
<evidence type="ECO:0000313" key="3">
    <source>
        <dbReference type="EMBL" id="KAF2660086.1"/>
    </source>
</evidence>